<dbReference type="AlphaFoldDB" id="A0A835ELH1"/>
<accession>A0A835ELH1</accession>
<sequence>MEHGRRADDGAVPVLVRAGLAILTLTSGASVYRAAAAGDIVTAAFVAASYSALLLLFRRLRVYERLPPARLRREVWALCTLLTVMFAWKVAAAMMPSWPAAAVVWAMAVLPTAAGYVALFLAPPP</sequence>
<keyword evidence="1" id="KW-0472">Membrane</keyword>
<evidence type="ECO:0000256" key="1">
    <source>
        <dbReference type="SAM" id="Phobius"/>
    </source>
</evidence>
<evidence type="ECO:0000313" key="2">
    <source>
        <dbReference type="EMBL" id="KAF8697629.1"/>
    </source>
</evidence>
<comment type="caution">
    <text evidence="2">The sequence shown here is derived from an EMBL/GenBank/DDBJ whole genome shotgun (WGS) entry which is preliminary data.</text>
</comment>
<dbReference type="PANTHER" id="PTHR46610">
    <property type="entry name" value="OS05G0181300 PROTEIN"/>
    <property type="match status" value="1"/>
</dbReference>
<feature type="transmembrane region" description="Helical" evidence="1">
    <location>
        <begin position="12"/>
        <end position="34"/>
    </location>
</feature>
<keyword evidence="1" id="KW-0812">Transmembrane</keyword>
<proteinExistence type="predicted"/>
<dbReference type="InterPro" id="IPR045501">
    <property type="entry name" value="DUF6490"/>
</dbReference>
<protein>
    <submittedName>
        <fullName evidence="2">Uncharacterized protein</fullName>
    </submittedName>
</protein>
<dbReference type="PANTHER" id="PTHR46610:SF21">
    <property type="match status" value="1"/>
</dbReference>
<evidence type="ECO:0000313" key="3">
    <source>
        <dbReference type="Proteomes" id="UP000636709"/>
    </source>
</evidence>
<feature type="transmembrane region" description="Helical" evidence="1">
    <location>
        <begin position="77"/>
        <end position="96"/>
    </location>
</feature>
<name>A0A835ELH1_9POAL</name>
<keyword evidence="1" id="KW-1133">Transmembrane helix</keyword>
<feature type="transmembrane region" description="Helical" evidence="1">
    <location>
        <begin position="40"/>
        <end position="57"/>
    </location>
</feature>
<feature type="transmembrane region" description="Helical" evidence="1">
    <location>
        <begin position="102"/>
        <end position="122"/>
    </location>
</feature>
<dbReference type="OrthoDB" id="694639at2759"/>
<dbReference type="Pfam" id="PF20100">
    <property type="entry name" value="DUF6490"/>
    <property type="match status" value="1"/>
</dbReference>
<reference evidence="2" key="1">
    <citation type="submission" date="2020-07" db="EMBL/GenBank/DDBJ databases">
        <title>Genome sequence and genetic diversity analysis of an under-domesticated orphan crop, white fonio (Digitaria exilis).</title>
        <authorList>
            <person name="Bennetzen J.L."/>
            <person name="Chen S."/>
            <person name="Ma X."/>
            <person name="Wang X."/>
            <person name="Yssel A.E.J."/>
            <person name="Chaluvadi S.R."/>
            <person name="Johnson M."/>
            <person name="Gangashetty P."/>
            <person name="Hamidou F."/>
            <person name="Sanogo M.D."/>
            <person name="Zwaenepoel A."/>
            <person name="Wallace J."/>
            <person name="Van De Peer Y."/>
            <person name="Van Deynze A."/>
        </authorList>
    </citation>
    <scope>NUCLEOTIDE SEQUENCE</scope>
    <source>
        <tissue evidence="2">Leaves</tissue>
    </source>
</reference>
<dbReference type="Proteomes" id="UP000636709">
    <property type="component" value="Unassembled WGS sequence"/>
</dbReference>
<keyword evidence="3" id="KW-1185">Reference proteome</keyword>
<organism evidence="2 3">
    <name type="scientific">Digitaria exilis</name>
    <dbReference type="NCBI Taxonomy" id="1010633"/>
    <lineage>
        <taxon>Eukaryota</taxon>
        <taxon>Viridiplantae</taxon>
        <taxon>Streptophyta</taxon>
        <taxon>Embryophyta</taxon>
        <taxon>Tracheophyta</taxon>
        <taxon>Spermatophyta</taxon>
        <taxon>Magnoliopsida</taxon>
        <taxon>Liliopsida</taxon>
        <taxon>Poales</taxon>
        <taxon>Poaceae</taxon>
        <taxon>PACMAD clade</taxon>
        <taxon>Panicoideae</taxon>
        <taxon>Panicodae</taxon>
        <taxon>Paniceae</taxon>
        <taxon>Anthephorinae</taxon>
        <taxon>Digitaria</taxon>
    </lineage>
</organism>
<dbReference type="EMBL" id="JACEFO010001869">
    <property type="protein sequence ID" value="KAF8697629.1"/>
    <property type="molecule type" value="Genomic_DNA"/>
</dbReference>
<gene>
    <name evidence="2" type="ORF">HU200_035817</name>
</gene>